<dbReference type="RefSeq" id="WP_002756830.1">
    <property type="nucleotide sequence ID" value="NZ_CP011304.1"/>
</dbReference>
<gene>
    <name evidence="2" type="ORF">MYAER_2819</name>
</gene>
<proteinExistence type="inferred from homology"/>
<dbReference type="NCBIfam" id="NF010236">
    <property type="entry name" value="PRK13683.1"/>
    <property type="match status" value="1"/>
</dbReference>
<sequence length="89" mass="9504">MYSIDITLKLSPIPISVQRKEEAAADALYQTIINAMRSPNPELLELTCEKQTDKKVAVLSDQISAVIVSQKSGAASTGRAPGFVALATE</sequence>
<comment type="similarity">
    <text evidence="1">Belongs to the UPF0367 family.</text>
</comment>
<reference evidence="2 3" key="1">
    <citation type="journal article" date="2015" name="Genome Announc.">
        <title>Complete Genome Sequence of Microcystis aeruginosa NIES-2549, a Bloom-Forming Cyanobacterium from Lake Kasumigaura, Japan.</title>
        <authorList>
            <person name="Yamaguchi H."/>
            <person name="Suzuki S."/>
            <person name="Tanabe Y."/>
            <person name="Osana Y."/>
            <person name="Shimura Y."/>
            <person name="Ishida K."/>
            <person name="Kawachi M."/>
        </authorList>
    </citation>
    <scope>NUCLEOTIDE SEQUENCE [LARGE SCALE GENOMIC DNA]</scope>
    <source>
        <strain evidence="2 3">NIES-2549</strain>
    </source>
</reference>
<dbReference type="PATRIC" id="fig|1641812.3.peg.2918"/>
<evidence type="ECO:0000313" key="2">
    <source>
        <dbReference type="EMBL" id="AKE65159.1"/>
    </source>
</evidence>
<dbReference type="Pfam" id="PF26132">
    <property type="entry name" value="UPF0367"/>
    <property type="match status" value="1"/>
</dbReference>
<dbReference type="HAMAP" id="MF_01360">
    <property type="entry name" value="UPF0367"/>
    <property type="match status" value="1"/>
</dbReference>
<name>A0A0F6U5M5_MICAE</name>
<dbReference type="HOGENOM" id="CLU_180777_0_0_3"/>
<dbReference type="GeneID" id="66708506"/>
<dbReference type="InterPro" id="IPR020885">
    <property type="entry name" value="UPF0367"/>
</dbReference>
<dbReference type="Proteomes" id="UP000034103">
    <property type="component" value="Chromosome"/>
</dbReference>
<dbReference type="EMBL" id="CP011304">
    <property type="protein sequence ID" value="AKE65159.1"/>
    <property type="molecule type" value="Genomic_DNA"/>
</dbReference>
<dbReference type="AlphaFoldDB" id="A0A0F6U5M5"/>
<evidence type="ECO:0000313" key="3">
    <source>
        <dbReference type="Proteomes" id="UP000034103"/>
    </source>
</evidence>
<protein>
    <recommendedName>
        <fullName evidence="1">UPF0367 protein MYAER_2819</fullName>
    </recommendedName>
</protein>
<evidence type="ECO:0000256" key="1">
    <source>
        <dbReference type="HAMAP-Rule" id="MF_01360"/>
    </source>
</evidence>
<accession>A0A0F6U5M5</accession>
<organism evidence="2 3">
    <name type="scientific">Microcystis aeruginosa NIES-2549</name>
    <dbReference type="NCBI Taxonomy" id="1641812"/>
    <lineage>
        <taxon>Bacteria</taxon>
        <taxon>Bacillati</taxon>
        <taxon>Cyanobacteriota</taxon>
        <taxon>Cyanophyceae</taxon>
        <taxon>Oscillatoriophycideae</taxon>
        <taxon>Chroococcales</taxon>
        <taxon>Microcystaceae</taxon>
        <taxon>Microcystis</taxon>
    </lineage>
</organism>